<proteinExistence type="predicted"/>
<evidence type="ECO:0000259" key="6">
    <source>
        <dbReference type="Pfam" id="PF05154"/>
    </source>
</evidence>
<feature type="transmembrane region" description="Helical" evidence="5">
    <location>
        <begin position="278"/>
        <end position="296"/>
    </location>
</feature>
<accession>R7MYS0</accession>
<evidence type="ECO:0000256" key="5">
    <source>
        <dbReference type="SAM" id="Phobius"/>
    </source>
</evidence>
<keyword evidence="3 5" id="KW-1133">Transmembrane helix</keyword>
<feature type="transmembrane region" description="Helical" evidence="5">
    <location>
        <begin position="6"/>
        <end position="39"/>
    </location>
</feature>
<gene>
    <name evidence="7" type="ORF">BN715_01309</name>
</gene>
<dbReference type="EMBL" id="CBKE010000185">
    <property type="protein sequence ID" value="CDF05017.1"/>
    <property type="molecule type" value="Genomic_DNA"/>
</dbReference>
<evidence type="ECO:0000256" key="4">
    <source>
        <dbReference type="ARBA" id="ARBA00023136"/>
    </source>
</evidence>
<evidence type="ECO:0000313" key="7">
    <source>
        <dbReference type="EMBL" id="CDF05017.1"/>
    </source>
</evidence>
<keyword evidence="4 5" id="KW-0472">Membrane</keyword>
<dbReference type="Proteomes" id="UP000017908">
    <property type="component" value="Unassembled WGS sequence"/>
</dbReference>
<evidence type="ECO:0000256" key="2">
    <source>
        <dbReference type="ARBA" id="ARBA00022692"/>
    </source>
</evidence>
<name>R7MYS0_MEGEL</name>
<dbReference type="InterPro" id="IPR007829">
    <property type="entry name" value="TM2"/>
</dbReference>
<dbReference type="InterPro" id="IPR018770">
    <property type="entry name" value="ChloroindolylP_hydrolase"/>
</dbReference>
<dbReference type="Pfam" id="PF10112">
    <property type="entry name" value="Halogen_Hydrol"/>
    <property type="match status" value="1"/>
</dbReference>
<reference evidence="7" key="1">
    <citation type="submission" date="2012-11" db="EMBL/GenBank/DDBJ databases">
        <title>Dependencies among metagenomic species, viruses, plasmids and units of genetic variation.</title>
        <authorList>
            <person name="Nielsen H.B."/>
            <person name="Almeida M."/>
            <person name="Juncker A.S."/>
            <person name="Rasmussen S."/>
            <person name="Li J."/>
            <person name="Sunagawa S."/>
            <person name="Plichta D."/>
            <person name="Gautier L."/>
            <person name="Le Chatelier E."/>
            <person name="Peletier E."/>
            <person name="Bonde I."/>
            <person name="Nielsen T."/>
            <person name="Manichanh C."/>
            <person name="Arumugam M."/>
            <person name="Batto J."/>
            <person name="Santos M.B.Q.D."/>
            <person name="Blom N."/>
            <person name="Borruel N."/>
            <person name="Burgdorf K.S."/>
            <person name="Boumezbeur F."/>
            <person name="Casellas F."/>
            <person name="Dore J."/>
            <person name="Guarner F."/>
            <person name="Hansen T."/>
            <person name="Hildebrand F."/>
            <person name="Kaas R.S."/>
            <person name="Kennedy S."/>
            <person name="Kristiansen K."/>
            <person name="Kultima J.R."/>
            <person name="Leonard P."/>
            <person name="Levenez F."/>
            <person name="Lund O."/>
            <person name="Moumen B."/>
            <person name="Le Paslier D."/>
            <person name="Pons N."/>
            <person name="Pedersen O."/>
            <person name="Prifti E."/>
            <person name="Qin J."/>
            <person name="Raes J."/>
            <person name="Tap J."/>
            <person name="Tims S."/>
            <person name="Ussery D.W."/>
            <person name="Yamada T."/>
            <person name="MetaHit consortium"/>
            <person name="Renault P."/>
            <person name="Sicheritz-Ponten T."/>
            <person name="Bork P."/>
            <person name="Wang J."/>
            <person name="Brunak S."/>
            <person name="Ehrlich S.D."/>
        </authorList>
    </citation>
    <scope>NUCLEOTIDE SEQUENCE [LARGE SCALE GENOMIC DNA]</scope>
</reference>
<keyword evidence="2 5" id="KW-0812">Transmembrane</keyword>
<comment type="caution">
    <text evidence="7">The sequence shown here is derived from an EMBL/GenBank/DDBJ whole genome shotgun (WGS) entry which is preliminary data.</text>
</comment>
<evidence type="ECO:0000256" key="3">
    <source>
        <dbReference type="ARBA" id="ARBA00022989"/>
    </source>
</evidence>
<evidence type="ECO:0000256" key="1">
    <source>
        <dbReference type="ARBA" id="ARBA00004141"/>
    </source>
</evidence>
<protein>
    <submittedName>
        <fullName evidence="7">Conserved domain protein</fullName>
    </submittedName>
</protein>
<organism evidence="7">
    <name type="scientific">Megasphaera elsdenii CAG:570</name>
    <dbReference type="NCBI Taxonomy" id="1263087"/>
    <lineage>
        <taxon>Bacteria</taxon>
        <taxon>Bacillati</taxon>
        <taxon>Bacillota</taxon>
        <taxon>Negativicutes</taxon>
        <taxon>Veillonellales</taxon>
        <taxon>Veillonellaceae</taxon>
        <taxon>Megasphaera</taxon>
    </lineage>
</organism>
<feature type="transmembrane region" description="Helical" evidence="5">
    <location>
        <begin position="254"/>
        <end position="272"/>
    </location>
</feature>
<dbReference type="Pfam" id="PF05154">
    <property type="entry name" value="TM2"/>
    <property type="match status" value="1"/>
</dbReference>
<comment type="subcellular location">
    <subcellularLocation>
        <location evidence="1">Membrane</location>
        <topology evidence="1">Multi-pass membrane protein</topology>
    </subcellularLocation>
</comment>
<feature type="domain" description="TM2" evidence="6">
    <location>
        <begin position="252"/>
        <end position="300"/>
    </location>
</feature>
<sequence length="322" mass="37248">MKYILYVLSFFCLLIGGGAWFFYNHSVGLLGVLAALYILWRQEKKPRPLALKLGDGKGKSRVSSQDQADFTKALRDFNAMEGERRSLTDPDLVKTVANMQHVALNFLYYLQQYPDRIPIASHFINYYQDRAVYMIRKYKKLTATGLKTEKVTTSQKRLKQLLSQLDEAYEEQFTQVLDTELTDVDGETAVMAHNLEADGIYDEQRSTARRSKSSLKGSFSRWKQQAADRFDAYTDGTFSSITPELRHKINEERLITAVLAFFLGTFGIHHFYLARPLRGIACLCFCWTLVPTFLGLRDGIRCYDMTTDEFYYACYLPKYRKF</sequence>
<dbReference type="GO" id="GO:0016020">
    <property type="term" value="C:membrane"/>
    <property type="evidence" value="ECO:0007669"/>
    <property type="project" value="UniProtKB-SubCell"/>
</dbReference>
<dbReference type="AlphaFoldDB" id="R7MYS0"/>